<keyword evidence="3" id="KW-1185">Reference proteome</keyword>
<accession>A0A5M8ADP7</accession>
<protein>
    <submittedName>
        <fullName evidence="2">Uncharacterized protein</fullName>
    </submittedName>
</protein>
<dbReference type="AlphaFoldDB" id="A0A5M8ADP7"/>
<comment type="caution">
    <text evidence="2">The sequence shown here is derived from an EMBL/GenBank/DDBJ whole genome shotgun (WGS) entry which is preliminary data.</text>
</comment>
<gene>
    <name evidence="2" type="ORF">F1599_15790</name>
</gene>
<dbReference type="EMBL" id="VWRN01000043">
    <property type="protein sequence ID" value="KAA6121483.1"/>
    <property type="molecule type" value="Genomic_DNA"/>
</dbReference>
<dbReference type="RefSeq" id="WP_150083705.1">
    <property type="nucleotide sequence ID" value="NZ_VWRN01000043.1"/>
</dbReference>
<evidence type="ECO:0000256" key="1">
    <source>
        <dbReference type="SAM" id="MobiDB-lite"/>
    </source>
</evidence>
<organism evidence="2 3">
    <name type="scientific">Cupriavidus cauae</name>
    <dbReference type="NCBI Taxonomy" id="2608999"/>
    <lineage>
        <taxon>Bacteria</taxon>
        <taxon>Pseudomonadati</taxon>
        <taxon>Pseudomonadota</taxon>
        <taxon>Betaproteobacteria</taxon>
        <taxon>Burkholderiales</taxon>
        <taxon>Burkholderiaceae</taxon>
        <taxon>Cupriavidus</taxon>
    </lineage>
</organism>
<feature type="region of interest" description="Disordered" evidence="1">
    <location>
        <begin position="1"/>
        <end position="31"/>
    </location>
</feature>
<evidence type="ECO:0000313" key="3">
    <source>
        <dbReference type="Proteomes" id="UP000324324"/>
    </source>
</evidence>
<sequence>MTKAGADPQRCDRFPNAVGAAGPTGSPVRRTLSLRPNLRGSSSAAVFGEFVAGFMAGFTGKRTASFTAECPAAFPLNFRGISAEPSQYRFRTGME</sequence>
<proteinExistence type="predicted"/>
<name>A0A5M8ADP7_9BURK</name>
<evidence type="ECO:0000313" key="2">
    <source>
        <dbReference type="EMBL" id="KAA6121483.1"/>
    </source>
</evidence>
<dbReference type="Proteomes" id="UP000324324">
    <property type="component" value="Unassembled WGS sequence"/>
</dbReference>
<reference evidence="2 3" key="1">
    <citation type="submission" date="2019-09" db="EMBL/GenBank/DDBJ databases">
        <title>Isolation of a novel species in the genus Cupriavidus from patients with sepsis using whole genome sequencing.</title>
        <authorList>
            <person name="Kweon O.J."/>
            <person name="Lee M.-K."/>
        </authorList>
    </citation>
    <scope>NUCLEOTIDE SEQUENCE [LARGE SCALE GENOMIC DNA]</scope>
    <source>
        <strain evidence="2 3">MKL-01</strain>
    </source>
</reference>